<keyword evidence="1" id="KW-0812">Transmembrane</keyword>
<feature type="transmembrane region" description="Helical" evidence="1">
    <location>
        <begin position="166"/>
        <end position="184"/>
    </location>
</feature>
<organism evidence="3 4">
    <name type="scientific">Candidatus Brevundimonas colombiensis</name>
    <dbReference type="NCBI Taxonomy" id="3121376"/>
    <lineage>
        <taxon>Bacteria</taxon>
        <taxon>Pseudomonadati</taxon>
        <taxon>Pseudomonadota</taxon>
        <taxon>Alphaproteobacteria</taxon>
        <taxon>Caulobacterales</taxon>
        <taxon>Caulobacteraceae</taxon>
        <taxon>Brevundimonas</taxon>
    </lineage>
</organism>
<evidence type="ECO:0000313" key="3">
    <source>
        <dbReference type="EMBL" id="WEK41580.1"/>
    </source>
</evidence>
<evidence type="ECO:0000259" key="2">
    <source>
        <dbReference type="Pfam" id="PF04536"/>
    </source>
</evidence>
<dbReference type="Gene3D" id="3.10.310.50">
    <property type="match status" value="1"/>
</dbReference>
<dbReference type="PANTHER" id="PTHR30373:SF2">
    <property type="entry name" value="UPF0603 PROTEIN YGCG"/>
    <property type="match status" value="1"/>
</dbReference>
<proteinExistence type="predicted"/>
<name>A0AAJ5X6Y7_9CAUL</name>
<dbReference type="InterPro" id="IPR007621">
    <property type="entry name" value="TPM_dom"/>
</dbReference>
<evidence type="ECO:0000313" key="4">
    <source>
        <dbReference type="Proteomes" id="UP001213664"/>
    </source>
</evidence>
<dbReference type="Pfam" id="PF04536">
    <property type="entry name" value="TPM_phosphatase"/>
    <property type="match status" value="1"/>
</dbReference>
<keyword evidence="1" id="KW-0472">Membrane</keyword>
<protein>
    <submittedName>
        <fullName evidence="3">YgcG family protein</fullName>
    </submittedName>
</protein>
<sequence length="241" mass="24733">MAQSKIAFPPLTGRVVDQAGLLDPETEQALTDKLAALEAATSDQLVVVTVSSLQGQEIEDYGYQLGRAWGIGQKENDNGALLIVAPNERKVRVEVGYGLEPILTDAFSSQVIRDDILPSFRDGDYKTGVVKGVDALIAQLSLDPAEAQARAKAVAEEQATQKGGSIAPLVIVALIFLFMFLAAARSGRGRRSDVGSVLLWAASEALRNSSRGGGDWGGGGGGGGFGGGGGGFGGGGASGGW</sequence>
<dbReference type="PANTHER" id="PTHR30373">
    <property type="entry name" value="UPF0603 PROTEIN YGCG"/>
    <property type="match status" value="1"/>
</dbReference>
<dbReference type="EMBL" id="CP119326">
    <property type="protein sequence ID" value="WEK41580.1"/>
    <property type="molecule type" value="Genomic_DNA"/>
</dbReference>
<feature type="domain" description="TPM" evidence="2">
    <location>
        <begin position="15"/>
        <end position="138"/>
    </location>
</feature>
<evidence type="ECO:0000256" key="1">
    <source>
        <dbReference type="SAM" id="Phobius"/>
    </source>
</evidence>
<dbReference type="Proteomes" id="UP001213664">
    <property type="component" value="Chromosome"/>
</dbReference>
<dbReference type="AlphaFoldDB" id="A0AAJ5X6Y7"/>
<accession>A0AAJ5X6Y7</accession>
<keyword evidence="1" id="KW-1133">Transmembrane helix</keyword>
<gene>
    <name evidence="3" type="ORF">P0Y50_13325</name>
</gene>
<reference evidence="3" key="1">
    <citation type="submission" date="2023-03" db="EMBL/GenBank/DDBJ databases">
        <title>Andean soil-derived lignocellulolytic bacterial consortium as a source of novel taxa and putative plastic-active enzymes.</title>
        <authorList>
            <person name="Diaz-Garcia L."/>
            <person name="Chuvochina M."/>
            <person name="Feuerriegel G."/>
            <person name="Bunk B."/>
            <person name="Sproer C."/>
            <person name="Streit W.R."/>
            <person name="Rodriguez L.M."/>
            <person name="Overmann J."/>
            <person name="Jimenez D.J."/>
        </authorList>
    </citation>
    <scope>NUCLEOTIDE SEQUENCE</scope>
    <source>
        <strain evidence="3">MAG 833</strain>
    </source>
</reference>